<dbReference type="GO" id="GO:0005524">
    <property type="term" value="F:ATP binding"/>
    <property type="evidence" value="ECO:0007669"/>
    <property type="project" value="UniProtKB-KW"/>
</dbReference>
<evidence type="ECO:0000256" key="2">
    <source>
        <dbReference type="ARBA" id="ARBA00006235"/>
    </source>
</evidence>
<dbReference type="Pfam" id="PF06309">
    <property type="entry name" value="Torsin"/>
    <property type="match status" value="1"/>
</dbReference>
<feature type="signal peptide" evidence="10">
    <location>
        <begin position="1"/>
        <end position="18"/>
    </location>
</feature>
<dbReference type="InterPro" id="IPR010448">
    <property type="entry name" value="Torsin"/>
</dbReference>
<dbReference type="Pfam" id="PF21376">
    <property type="entry name" value="TOR1A_C"/>
    <property type="match status" value="1"/>
</dbReference>
<evidence type="ECO:0000256" key="6">
    <source>
        <dbReference type="ARBA" id="ARBA00022840"/>
    </source>
</evidence>
<dbReference type="SUPFAM" id="SSF52540">
    <property type="entry name" value="P-loop containing nucleoside triphosphate hydrolases"/>
    <property type="match status" value="1"/>
</dbReference>
<evidence type="ECO:0000256" key="3">
    <source>
        <dbReference type="ARBA" id="ARBA00022729"/>
    </source>
</evidence>
<keyword evidence="7" id="KW-0325">Glycoprotein</keyword>
<evidence type="ECO:0000256" key="7">
    <source>
        <dbReference type="ARBA" id="ARBA00023180"/>
    </source>
</evidence>
<dbReference type="Proteomes" id="UP001181693">
    <property type="component" value="Unassembled WGS sequence"/>
</dbReference>
<dbReference type="InterPro" id="IPR027417">
    <property type="entry name" value="P-loop_NTPase"/>
</dbReference>
<reference evidence="12" key="1">
    <citation type="thesis" date="2020" institute="ProQuest LLC" country="789 East Eisenhower Parkway, Ann Arbor, MI, USA">
        <title>Comparative Genomics and Chromosome Evolution.</title>
        <authorList>
            <person name="Mudd A.B."/>
        </authorList>
    </citation>
    <scope>NUCLEOTIDE SEQUENCE</scope>
    <source>
        <strain evidence="12">1538</strain>
        <tissue evidence="12">Blood</tissue>
    </source>
</reference>
<gene>
    <name evidence="12" type="ORF">GDO54_018028</name>
</gene>
<dbReference type="PANTHER" id="PTHR10760:SF4">
    <property type="entry name" value="TORSIN-2A"/>
    <property type="match status" value="1"/>
</dbReference>
<evidence type="ECO:0000256" key="8">
    <source>
        <dbReference type="PIRNR" id="PIRNR038079"/>
    </source>
</evidence>
<dbReference type="GO" id="GO:0005788">
    <property type="term" value="C:endoplasmic reticulum lumen"/>
    <property type="evidence" value="ECO:0007669"/>
    <property type="project" value="UniProtKB-SubCell"/>
</dbReference>
<name>A0AAV3AAJ0_PYXAD</name>
<keyword evidence="5 8" id="KW-0256">Endoplasmic reticulum</keyword>
<proteinExistence type="inferred from homology"/>
<protein>
    <recommendedName>
        <fullName evidence="8">Torsin</fullName>
    </recommendedName>
</protein>
<dbReference type="PRINTS" id="PR00300">
    <property type="entry name" value="CLPPROTEASEA"/>
</dbReference>
<evidence type="ECO:0000256" key="10">
    <source>
        <dbReference type="SAM" id="SignalP"/>
    </source>
</evidence>
<evidence type="ECO:0000256" key="1">
    <source>
        <dbReference type="ARBA" id="ARBA00004319"/>
    </source>
</evidence>
<dbReference type="InterPro" id="IPR017378">
    <property type="entry name" value="Torsin_1/2"/>
</dbReference>
<keyword evidence="13" id="KW-1185">Reference proteome</keyword>
<dbReference type="AlphaFoldDB" id="A0AAV3AAJ0"/>
<feature type="binding site" evidence="9">
    <location>
        <begin position="88"/>
        <end position="95"/>
    </location>
    <ligand>
        <name>ATP</name>
        <dbReference type="ChEBI" id="CHEBI:30616"/>
    </ligand>
</feature>
<keyword evidence="3 10" id="KW-0732">Signal</keyword>
<evidence type="ECO:0000256" key="4">
    <source>
        <dbReference type="ARBA" id="ARBA00022741"/>
    </source>
</evidence>
<dbReference type="InterPro" id="IPR049337">
    <property type="entry name" value="TOR1A_C"/>
</dbReference>
<dbReference type="InterPro" id="IPR003593">
    <property type="entry name" value="AAA+_ATPase"/>
</dbReference>
<comment type="subcellular location">
    <subcellularLocation>
        <location evidence="1 8">Endoplasmic reticulum lumen</location>
    </subcellularLocation>
</comment>
<organism evidence="12 13">
    <name type="scientific">Pyxicephalus adspersus</name>
    <name type="common">African bullfrog</name>
    <dbReference type="NCBI Taxonomy" id="30357"/>
    <lineage>
        <taxon>Eukaryota</taxon>
        <taxon>Metazoa</taxon>
        <taxon>Chordata</taxon>
        <taxon>Craniata</taxon>
        <taxon>Vertebrata</taxon>
        <taxon>Euteleostomi</taxon>
        <taxon>Amphibia</taxon>
        <taxon>Batrachia</taxon>
        <taxon>Anura</taxon>
        <taxon>Neobatrachia</taxon>
        <taxon>Ranoidea</taxon>
        <taxon>Pyxicephalidae</taxon>
        <taxon>Pyxicephalinae</taxon>
        <taxon>Pyxicephalus</taxon>
    </lineage>
</organism>
<feature type="chain" id="PRO_5044022243" description="Torsin" evidence="10">
    <location>
        <begin position="19"/>
        <end position="316"/>
    </location>
</feature>
<dbReference type="PANTHER" id="PTHR10760">
    <property type="entry name" value="TORSIN"/>
    <property type="match status" value="1"/>
</dbReference>
<dbReference type="SMART" id="SM00382">
    <property type="entry name" value="AAA"/>
    <property type="match status" value="1"/>
</dbReference>
<keyword evidence="6 9" id="KW-0067">ATP-binding</keyword>
<comment type="similarity">
    <text evidence="2 8">Belongs to the ClpA/ClpB family. Torsin subfamily.</text>
</comment>
<dbReference type="GO" id="GO:0016887">
    <property type="term" value="F:ATP hydrolysis activity"/>
    <property type="evidence" value="ECO:0007669"/>
    <property type="project" value="InterPro"/>
</dbReference>
<feature type="domain" description="AAA+ ATPase" evidence="11">
    <location>
        <begin position="80"/>
        <end position="221"/>
    </location>
</feature>
<dbReference type="InterPro" id="IPR001270">
    <property type="entry name" value="ClpA/B"/>
</dbReference>
<evidence type="ECO:0000313" key="13">
    <source>
        <dbReference type="Proteomes" id="UP001181693"/>
    </source>
</evidence>
<evidence type="ECO:0000256" key="5">
    <source>
        <dbReference type="ARBA" id="ARBA00022824"/>
    </source>
</evidence>
<keyword evidence="4 9" id="KW-0547">Nucleotide-binding</keyword>
<dbReference type="GO" id="GO:0005635">
    <property type="term" value="C:nuclear envelope"/>
    <property type="evidence" value="ECO:0007669"/>
    <property type="project" value="TreeGrafter"/>
</dbReference>
<accession>A0AAV3AAJ0</accession>
<evidence type="ECO:0000313" key="12">
    <source>
        <dbReference type="EMBL" id="DBA21381.1"/>
    </source>
</evidence>
<comment type="caution">
    <text evidence="12">The sequence shown here is derived from an EMBL/GenBank/DDBJ whole genome shotgun (WGS) entry which is preliminary data.</text>
</comment>
<dbReference type="EMBL" id="DYDO01000007">
    <property type="protein sequence ID" value="DBA21381.1"/>
    <property type="molecule type" value="Genomic_DNA"/>
</dbReference>
<dbReference type="PIRSF" id="PIRSF038079">
    <property type="entry name" value="Torsin_2A"/>
    <property type="match status" value="1"/>
</dbReference>
<dbReference type="Gene3D" id="3.40.50.300">
    <property type="entry name" value="P-loop containing nucleotide triphosphate hydrolases"/>
    <property type="match status" value="1"/>
</dbReference>
<evidence type="ECO:0000259" key="11">
    <source>
        <dbReference type="SMART" id="SM00382"/>
    </source>
</evidence>
<evidence type="ECO:0000256" key="9">
    <source>
        <dbReference type="PIRSR" id="PIRSR038079-1"/>
    </source>
</evidence>
<sequence>MAVHFSLVQVLLWAAGSGMCWEFSTLHCNLYSVTACECSFRPNLNALECDLARNLFGQHLAQEVVVNALRDFLEADYPSKPLVLSFHGWSGTGKTFLSSLLVKYLYKDGGRSPYIHYFSPILNFPHAQNLDQYKEKLKQWIQGNLTTCGRSLFLFDEMDKMHPGLIDVIVPFLGPSWVVFGSNYKKAIFIFISNSGGDDINEVALKFWRERRDREEIRLSDVESAIANTVISDREHGFWQSEIIKQNLIDFVVPFLPLRPHHVKQCVHSELMQQRLATEEDIVQSVADSLVYIPEDEKVFSSTGCKTVPSRIVYYL</sequence>
<dbReference type="FunFam" id="3.40.50.300:FF:002276">
    <property type="entry name" value="Torsin, putative"/>
    <property type="match status" value="1"/>
</dbReference>